<evidence type="ECO:0000313" key="1">
    <source>
        <dbReference type="EMBL" id="KAJ6257047.1"/>
    </source>
</evidence>
<comment type="caution">
    <text evidence="1">The sequence shown here is derived from an EMBL/GenBank/DDBJ whole genome shotgun (WGS) entry which is preliminary data.</text>
</comment>
<gene>
    <name evidence="1" type="ORF">Dda_7931</name>
</gene>
<evidence type="ECO:0000313" key="2">
    <source>
        <dbReference type="Proteomes" id="UP001221413"/>
    </source>
</evidence>
<organism evidence="1 2">
    <name type="scientific">Drechslerella dactyloides</name>
    <name type="common">Nematode-trapping fungus</name>
    <name type="synonym">Arthrobotrys dactyloides</name>
    <dbReference type="NCBI Taxonomy" id="74499"/>
    <lineage>
        <taxon>Eukaryota</taxon>
        <taxon>Fungi</taxon>
        <taxon>Dikarya</taxon>
        <taxon>Ascomycota</taxon>
        <taxon>Pezizomycotina</taxon>
        <taxon>Orbiliomycetes</taxon>
        <taxon>Orbiliales</taxon>
        <taxon>Orbiliaceae</taxon>
        <taxon>Drechslerella</taxon>
    </lineage>
</organism>
<sequence>MFEVTMEDTSGPRRGLPESVEKTNNVLRSLVGHSRYTSYDNYLSSARREFLDLEWIYEELHFLDSDPNALGTAVYALDIGTFDENHVSKHSITSSSAKTAAGDVAELLKNPPAGTKMRVLIMEHGVGLDQDLIMEIASFYDINPRVLHGHFLNYTTGNAIDVWVHEDNTQSDYLPSEAEFSPIRLDKRSSTGRKRTTLLIPRDQELGYETVVVFVWNSMGRYPKEIINRDLIIPTQRMGRLEIENLQQPSGDAETCFFRLSNLSGPELEACISQPISIALPFIRTYLLEISQNINQIQYRINAAGISGLEDTRDLQPDEMDDWSPSVQAHPLRKFDEFDDAFVTSIDSIHDHLTSAPWVDPGMAYAGRPSAEPMVKLIRADTKRLQDQMTRLRTKVHTLAASRQILPVDANI</sequence>
<proteinExistence type="predicted"/>
<dbReference type="AlphaFoldDB" id="A0AAD6NG96"/>
<protein>
    <submittedName>
        <fullName evidence="1">Uncharacterized protein</fullName>
    </submittedName>
</protein>
<accession>A0AAD6NG96</accession>
<dbReference type="Proteomes" id="UP001221413">
    <property type="component" value="Unassembled WGS sequence"/>
</dbReference>
<reference evidence="1" key="1">
    <citation type="submission" date="2023-01" db="EMBL/GenBank/DDBJ databases">
        <title>The chitinases involved in constricting ring structure development in the nematode-trapping fungus Drechslerella dactyloides.</title>
        <authorList>
            <person name="Wang R."/>
            <person name="Zhang L."/>
            <person name="Tang P."/>
            <person name="Li S."/>
            <person name="Liang L."/>
        </authorList>
    </citation>
    <scope>NUCLEOTIDE SEQUENCE</scope>
    <source>
        <strain evidence="1">YMF1.00031</strain>
    </source>
</reference>
<dbReference type="EMBL" id="JAQGDS010000011">
    <property type="protein sequence ID" value="KAJ6257047.1"/>
    <property type="molecule type" value="Genomic_DNA"/>
</dbReference>
<keyword evidence="2" id="KW-1185">Reference proteome</keyword>
<name>A0AAD6NG96_DREDA</name>